<dbReference type="PANTHER" id="PTHR13500:SF0">
    <property type="entry name" value="NUCLEOLAR PRE-RIBOSOMAL-ASSOCIATED PROTEIN 1"/>
    <property type="match status" value="1"/>
</dbReference>
<dbReference type="PANTHER" id="PTHR13500">
    <property type="entry name" value="NUCLEOLAR PRERIBOSOMAL-ASSOCIATED PROTEIN 1"/>
    <property type="match status" value="1"/>
</dbReference>
<dbReference type="GO" id="GO:0005730">
    <property type="term" value="C:nucleolus"/>
    <property type="evidence" value="ECO:0007669"/>
    <property type="project" value="TreeGrafter"/>
</dbReference>
<evidence type="ECO:0000313" key="5">
    <source>
        <dbReference type="EMBL" id="PBK72194.1"/>
    </source>
</evidence>
<dbReference type="InterPro" id="IPR059018">
    <property type="entry name" value="HEAT_URB1"/>
</dbReference>
<proteinExistence type="predicted"/>
<name>A0A2H3BTC7_9AGAR</name>
<dbReference type="Pfam" id="PF16201">
    <property type="entry name" value="NopRA1"/>
    <property type="match status" value="1"/>
</dbReference>
<dbReference type="Pfam" id="PF26140">
    <property type="entry name" value="HEAT_URB1"/>
    <property type="match status" value="1"/>
</dbReference>
<dbReference type="STRING" id="1076256.A0A2H3BTC7"/>
<evidence type="ECO:0000259" key="2">
    <source>
        <dbReference type="Pfam" id="PF11707"/>
    </source>
</evidence>
<dbReference type="InterPro" id="IPR016024">
    <property type="entry name" value="ARM-type_fold"/>
</dbReference>
<protein>
    <recommendedName>
        <fullName evidence="7">Nucleolar pre-ribosomal-associated protein 1 C-terminal domain-containing protein</fullName>
    </recommendedName>
</protein>
<feature type="domain" description="URB1 N-terminal" evidence="2">
    <location>
        <begin position="75"/>
        <end position="405"/>
    </location>
</feature>
<reference evidence="6" key="1">
    <citation type="journal article" date="2017" name="Nat. Ecol. Evol.">
        <title>Genome expansion and lineage-specific genetic innovations in the forest pathogenic fungi Armillaria.</title>
        <authorList>
            <person name="Sipos G."/>
            <person name="Prasanna A.N."/>
            <person name="Walter M.C."/>
            <person name="O'Connor E."/>
            <person name="Balint B."/>
            <person name="Krizsan K."/>
            <person name="Kiss B."/>
            <person name="Hess J."/>
            <person name="Varga T."/>
            <person name="Slot J."/>
            <person name="Riley R."/>
            <person name="Boka B."/>
            <person name="Rigling D."/>
            <person name="Barry K."/>
            <person name="Lee J."/>
            <person name="Mihaltcheva S."/>
            <person name="LaButti K."/>
            <person name="Lipzen A."/>
            <person name="Waldron R."/>
            <person name="Moloney N.M."/>
            <person name="Sperisen C."/>
            <person name="Kredics L."/>
            <person name="Vagvoelgyi C."/>
            <person name="Patrignani A."/>
            <person name="Fitzpatrick D."/>
            <person name="Nagy I."/>
            <person name="Doyle S."/>
            <person name="Anderson J.B."/>
            <person name="Grigoriev I.V."/>
            <person name="Gueldener U."/>
            <person name="Muensterkoetter M."/>
            <person name="Nagy L.G."/>
        </authorList>
    </citation>
    <scope>NUCLEOTIDE SEQUENCE [LARGE SCALE GENOMIC DNA]</scope>
    <source>
        <strain evidence="6">28-4</strain>
    </source>
</reference>
<dbReference type="InterPro" id="IPR021714">
    <property type="entry name" value="URB1_N"/>
</dbReference>
<dbReference type="GO" id="GO:0000463">
    <property type="term" value="P:maturation of LSU-rRNA from tricistronic rRNA transcript (SSU-rRNA, 5.8S rRNA, LSU-rRNA)"/>
    <property type="evidence" value="ECO:0007669"/>
    <property type="project" value="TreeGrafter"/>
</dbReference>
<keyword evidence="1" id="KW-0812">Transmembrane</keyword>
<evidence type="ECO:0000259" key="4">
    <source>
        <dbReference type="Pfam" id="PF26140"/>
    </source>
</evidence>
<evidence type="ECO:0000313" key="6">
    <source>
        <dbReference type="Proteomes" id="UP000218334"/>
    </source>
</evidence>
<dbReference type="EMBL" id="KZ293422">
    <property type="protein sequence ID" value="PBK72194.1"/>
    <property type="molecule type" value="Genomic_DNA"/>
</dbReference>
<organism evidence="5 6">
    <name type="scientific">Armillaria solidipes</name>
    <dbReference type="NCBI Taxonomy" id="1076256"/>
    <lineage>
        <taxon>Eukaryota</taxon>
        <taxon>Fungi</taxon>
        <taxon>Dikarya</taxon>
        <taxon>Basidiomycota</taxon>
        <taxon>Agaricomycotina</taxon>
        <taxon>Agaricomycetes</taxon>
        <taxon>Agaricomycetidae</taxon>
        <taxon>Agaricales</taxon>
        <taxon>Marasmiineae</taxon>
        <taxon>Physalacriaceae</taxon>
        <taxon>Armillaria</taxon>
    </lineage>
</organism>
<feature type="domain" description="URB1 C-terminal" evidence="3">
    <location>
        <begin position="1636"/>
        <end position="1828"/>
    </location>
</feature>
<feature type="transmembrane region" description="Helical" evidence="1">
    <location>
        <begin position="90"/>
        <end position="112"/>
    </location>
</feature>
<gene>
    <name evidence="5" type="ORF">ARMSODRAFT_932579</name>
</gene>
<evidence type="ECO:0000259" key="3">
    <source>
        <dbReference type="Pfam" id="PF16201"/>
    </source>
</evidence>
<keyword evidence="1" id="KW-0472">Membrane</keyword>
<dbReference type="SUPFAM" id="SSF48371">
    <property type="entry name" value="ARM repeat"/>
    <property type="match status" value="1"/>
</dbReference>
<dbReference type="Proteomes" id="UP000218334">
    <property type="component" value="Unassembled WGS sequence"/>
</dbReference>
<evidence type="ECO:0008006" key="7">
    <source>
        <dbReference type="Google" id="ProtNLM"/>
    </source>
</evidence>
<accession>A0A2H3BTC7</accession>
<feature type="domain" description="URB1 central HEAT repeat" evidence="4">
    <location>
        <begin position="629"/>
        <end position="809"/>
    </location>
</feature>
<dbReference type="InterPro" id="IPR032436">
    <property type="entry name" value="URB1_C"/>
</dbReference>
<dbReference type="InterPro" id="IPR039844">
    <property type="entry name" value="URB1"/>
</dbReference>
<sequence>MNRPSKRVKVDSSVQKISSGEEIRALLRSQDVDTLTRGFTSIRNQFTVKPDETISPQDSRLVLVQQWLNGSPGAEDIFTLWAGAEQRQTVLISLLLSVLAVTLSLLSSHYTYHSLGHPVVKKLLLSQWTRKLNSYISGSSNDLILSTLKLYNSLSAFARGRERKGVLEAFAWEIKSLPKLMNLRRKSKTDEFVDPLAKPDIRTLYILFLLSFVDADTPAPVKVVFMEQHRDAFVSMFKGLSQDHYSVIRRVLEVSWAGIWSEPKLKRTLKIGVFNETTVAQLAKVYDRVGSEDDDPEHVPANIVHHFLLAICTRPGTGICFKDNGWYPRDVEDAQDDEEVPKSRGGKLYNKMLANVLRSLKVNEDMRQQELSLKIMSSCPELVAGYWSAASLTLEPRLSSRWITNIALFGSIISLPIPVSCFILSESADGVLYQPSPPPLSIILENIFPSVNTKVHFTKGLQQASRSLVQHCTALALSKCLIKYRDVTKHFRMIADALEEGEADGQWSKRCRELEKEARKRVPEFQVIVGYSQRTTGQLASQLTESQRQTQAALLAESAQRLLWLYHDCLPSSVSEARFDIGKMLINFSSVEMVEGEGNKEKLSPAAQKLHLVRQLHVLRLLQSSDQFSWTSKPGSSKSSYLHILLQALTSSNVPAIHSTLVHLLVHLLSNSIMFQHNPDEVHLWLISLPTGRRPPSGGESPDGAKLTDEPESVLAFLDDCIQRCVKTPYRYIEEMQALEPTEDHLESQLPSPLLITLSEQLSAKITAKLLSASDVLALATFIRSIVFQLHNSFSQGKALLSFTDKIDSILEPQKLFPEYPIVTTAIRREVEILKYCLGHLRIPKSPTPTSIGQDVKSFLRAVERLPISPIESARIVAAYELVDWLRLLEQQLRPVDMERLVTIIHRFFPPALEALLQAANPAHHLLWNGAGLVSKEILPYAKFDWLFVSADEELIQDEEGQEILMNAVFAHSPSLSDLKRAICQINHSLTVAAEKAGLLRGLLQLLNSLIARSASVLPNADYTALKGFVFALESIQKLCTSSTLPEQVREALHALARDTLDVSSSIERGFASDIAFHWLNEVRVGLDSDASASLESASMWVVYLPLDSLLDLLDSLSQGLAKDREANPIIGLLDTVVSTVRDFAMRDAQAEYLLRARTMQLIDLRSHLSGSAVLEELLAIALRSSLPLHAEGLLHPIQNAEDARTCFNRSIARWSHRLEPLPTELQLVALLQQDQWTSATAEILRSLIYKRPCPHGAFSSWLKTNQCLERDPLELVSVLYSYLDVARCRGVAISAAEAEPWVQHGRQMFKWSTDESLPPRLRHTASLCIVLLFRLPASHRSQLEDQILNDLRKLSVKSLTPDMLFVGLNIGDEASALTNALGEHGVQWAVRRFTDENPVDDISSRCVKYLTGIVNMVSLKPHIAEPLLTAVTQLQLWNTAALELLAAVLNHVPFKPLVVNRVLQNVVQHHRFAKICSVTGASSSPLRDATIGLLHVLFHLHPSNTCQITHVVPLMAVYHGTASISDRKLLSIFRLFEAQRKTSIGILFNQWNASHETTSNGALEAIQSLDPTVLLQTCLYYPNWRCVDDQVDQDKHPGPTYDPLFVILLFAHTLAEDPPQGTFPWIEFFRTNVVGLIIRSLSAKDGHLRELAIYCISALWKQLETVEMQEKTSVLYILGLLRDAIPQPSAGESPKRLPTYSTLVLLHALRGIFYPSHFTYPLTARFLLQRPELDISDVPMLFGLLYSSSDNWKQERAWMIRLLSDGLVSTDDWKVFKRRHTWDLLASVFQASDDSALRKGILEVLANLTCIPQATTSLVLKSGLHCWIEMQLLNLVEDESVAWLKIIENLICCSDTKKLETATNGQWRWIIGRCVSLLLNSSSSVKLSVLSLVARVLLRLALLPGPLIPTSASLLNRTVHCLEEMERQLEWKPLESRRAPTPLSSLHTKLHLFNNASEDPVREWGQTVESLWRVSMSFSNKELAWDLLSSRLLIWRALMDAADDCGVAEWARAEVIRNLI</sequence>
<keyword evidence="1" id="KW-1133">Transmembrane helix</keyword>
<evidence type="ECO:0000256" key="1">
    <source>
        <dbReference type="SAM" id="Phobius"/>
    </source>
</evidence>
<dbReference type="Pfam" id="PF11707">
    <property type="entry name" value="Npa1"/>
    <property type="match status" value="1"/>
</dbReference>
<keyword evidence="6" id="KW-1185">Reference proteome</keyword>
<dbReference type="GO" id="GO:0000466">
    <property type="term" value="P:maturation of 5.8S rRNA from tricistronic rRNA transcript (SSU-rRNA, 5.8S rRNA, LSU-rRNA)"/>
    <property type="evidence" value="ECO:0007669"/>
    <property type="project" value="TreeGrafter"/>
</dbReference>